<evidence type="ECO:0000256" key="1">
    <source>
        <dbReference type="SAM" id="Coils"/>
    </source>
</evidence>
<name>A0ABD0JZ70_9CAEN</name>
<protein>
    <submittedName>
        <fullName evidence="2">Uncharacterized protein</fullName>
    </submittedName>
</protein>
<dbReference type="EMBL" id="JACVVK020000290">
    <property type="protein sequence ID" value="KAK7480015.1"/>
    <property type="molecule type" value="Genomic_DNA"/>
</dbReference>
<sequence length="385" mass="43513">MKVQVKDKFVETFTRHHFLQSLAAPQSEWPLLVSQADKEMQNAKSHLREAKQLSEHQKNNMLQLNSVVVQGSILYQAHVDSLKEKLHTLEELLEEVRVTQKTLSESGAGAGVVSKDMENQSAELEKLLHESRKELLRAEHHKTQLEMEAASLRATLQQLHFTLDEDEELMDATCLRRMQKVISDMEELSDVLCHAVNSNTVVVEFPPRPCLAQPSTGVNTTEANVSCHNADIGRDLILKVTMTFKEDGLGYLRLHSMESNIDSFSVDDLWKEHCENGTGSLPQLVARVKARWFSHMPLLAEINYLRCRYAIDWIQKENILRVIVGKGGGIVCTLEIPPAYPHQGQVTLSSIMGVSDTVQVDNLKPLTGLRLQDWVQYLEETFGKP</sequence>
<proteinExistence type="predicted"/>
<accession>A0ABD0JZ70</accession>
<dbReference type="Proteomes" id="UP001519460">
    <property type="component" value="Unassembled WGS sequence"/>
</dbReference>
<reference evidence="2 3" key="1">
    <citation type="journal article" date="2023" name="Sci. Data">
        <title>Genome assembly of the Korean intertidal mud-creeper Batillaria attramentaria.</title>
        <authorList>
            <person name="Patra A.K."/>
            <person name="Ho P.T."/>
            <person name="Jun S."/>
            <person name="Lee S.J."/>
            <person name="Kim Y."/>
            <person name="Won Y.J."/>
        </authorList>
    </citation>
    <scope>NUCLEOTIDE SEQUENCE [LARGE SCALE GENOMIC DNA]</scope>
    <source>
        <strain evidence="2">Wonlab-2016</strain>
    </source>
</reference>
<keyword evidence="3" id="KW-1185">Reference proteome</keyword>
<evidence type="ECO:0000313" key="2">
    <source>
        <dbReference type="EMBL" id="KAK7480015.1"/>
    </source>
</evidence>
<dbReference type="AlphaFoldDB" id="A0ABD0JZ70"/>
<comment type="caution">
    <text evidence="2">The sequence shown here is derived from an EMBL/GenBank/DDBJ whole genome shotgun (WGS) entry which is preliminary data.</text>
</comment>
<gene>
    <name evidence="2" type="ORF">BaRGS_00028748</name>
</gene>
<organism evidence="2 3">
    <name type="scientific">Batillaria attramentaria</name>
    <dbReference type="NCBI Taxonomy" id="370345"/>
    <lineage>
        <taxon>Eukaryota</taxon>
        <taxon>Metazoa</taxon>
        <taxon>Spiralia</taxon>
        <taxon>Lophotrochozoa</taxon>
        <taxon>Mollusca</taxon>
        <taxon>Gastropoda</taxon>
        <taxon>Caenogastropoda</taxon>
        <taxon>Sorbeoconcha</taxon>
        <taxon>Cerithioidea</taxon>
        <taxon>Batillariidae</taxon>
        <taxon>Batillaria</taxon>
    </lineage>
</organism>
<feature type="coiled-coil region" evidence="1">
    <location>
        <begin position="33"/>
        <end position="148"/>
    </location>
</feature>
<keyword evidence="1" id="KW-0175">Coiled coil</keyword>
<evidence type="ECO:0000313" key="3">
    <source>
        <dbReference type="Proteomes" id="UP001519460"/>
    </source>
</evidence>